<reference evidence="10" key="1">
    <citation type="journal article" date="2022" name="ISME J.">
        <title>Genetic and phylogenetic analysis of dissimilatory iodate-reducing bacteria identifies potential niches across the world's oceans.</title>
        <authorList>
            <person name="Reyes-Umana V."/>
            <person name="Henning Z."/>
            <person name="Lee K."/>
            <person name="Barnum T.P."/>
            <person name="Coates J.D."/>
        </authorList>
    </citation>
    <scope>NUCLEOTIDE SEQUENCE [LARGE SCALE GENOMIC DNA]</scope>
    <source>
        <strain evidence="10">IR12</strain>
    </source>
</reference>
<evidence type="ECO:0000313" key="10">
    <source>
        <dbReference type="Proteomes" id="UP000694660"/>
    </source>
</evidence>
<dbReference type="RefSeq" id="WP_214361513.1">
    <property type="nucleotide sequence ID" value="NZ_JAEKFT010000011.1"/>
</dbReference>
<dbReference type="Pfam" id="PF00593">
    <property type="entry name" value="TonB_dep_Rec_b-barrel"/>
    <property type="match status" value="1"/>
</dbReference>
<gene>
    <name evidence="9" type="ORF">I8J34_11300</name>
</gene>
<sequence>MKNIGAGLAWGSACVLMGHGPVAVAADAENAGAEDPRLGAVVVTAVRDSMRTALQIKRDTVEISDSVVAEDIHKLPDYSVAGSLQRITGVQITRDRGDGDRVVVRGLSQVETLLNGREIFSVNDAEDYGRSLNFAAVPSDLVSRIDVYKSASADHLDGGVGGTIDLRTHRPFDFAGHKVSVTAQGLHGDLAEQVGPKLSVLLSDRWQSAGWGEFGVLLNVFQQKRYYREDKKDTGAPLARTDIVPVRTVFVNGGTSEYVNLGDREHSGGNLVMQWRPVDNLELYAEASYFDFKTTEDTHQLNVVVDGSTSFVPGSAVLFPGTDDLQSITWTNAALSQLSFIRDTLDRTQQAAVGGSWTGKSASVRADLSYTKSINRLVFFGPFLSGTVAQFSQDMSGSVPSTSVSGTDLSDPATYTGATVGFANRPFAGELFAAQLDAEYFPDDSVIESWSAGVRHARRRGTNAPGQIGDFPAAGLSVPGAAALGLVGAPSYDNYLRGEGGASIDNYLVSNLDGARDIATYREAFGITSSIATQGNPLSLWTIDEVSTALYTKASFVGRTLPIDGNAGLRVVHTRESVDGYRSVPAAGGIAPVRVDSTSVDYLPSLNLRYELDPGLYLRAAASKTMTRPKLSQLSPSTTLFQNIVTPALSSGSGGNPDLEPVRANNLDIAVEKYIDAHSAVHVTAFWKRVRGFVTSVSAAEVHDGVTYQVTRPQNAGTGHIRGIEVGYQQFFDFLPGKWRGLGIQANYTYVDSGSTSIIVGQTVPLQNLSKHSANLVGIYERSRYSMRVAYNWRDDYLSGVTNVVGVGAVPVMTQAYGWLDASFRYRLDDRLTLAIEATNLLKTRRDANYDSRTRPRRSETNDAQVGVALTLAF</sequence>
<dbReference type="PANTHER" id="PTHR40980">
    <property type="entry name" value="PLUG DOMAIN-CONTAINING PROTEIN"/>
    <property type="match status" value="1"/>
</dbReference>
<dbReference type="SUPFAM" id="SSF56935">
    <property type="entry name" value="Porins"/>
    <property type="match status" value="1"/>
</dbReference>
<proteinExistence type="inferred from homology"/>
<dbReference type="CDD" id="cd01347">
    <property type="entry name" value="ligand_gated_channel"/>
    <property type="match status" value="1"/>
</dbReference>
<evidence type="ECO:0000256" key="5">
    <source>
        <dbReference type="RuleBase" id="RU003357"/>
    </source>
</evidence>
<evidence type="ECO:0000256" key="6">
    <source>
        <dbReference type="SAM" id="SignalP"/>
    </source>
</evidence>
<evidence type="ECO:0000256" key="1">
    <source>
        <dbReference type="ARBA" id="ARBA00004442"/>
    </source>
</evidence>
<dbReference type="AlphaFoldDB" id="A0A944DAZ0"/>
<dbReference type="InterPro" id="IPR012910">
    <property type="entry name" value="Plug_dom"/>
</dbReference>
<accession>A0A944DAZ0</accession>
<evidence type="ECO:0000256" key="4">
    <source>
        <dbReference type="ARBA" id="ARBA00023237"/>
    </source>
</evidence>
<comment type="subcellular location">
    <subcellularLocation>
        <location evidence="1 5">Cell outer membrane</location>
    </subcellularLocation>
</comment>
<keyword evidence="4" id="KW-0998">Cell outer membrane</keyword>
<evidence type="ECO:0000256" key="2">
    <source>
        <dbReference type="ARBA" id="ARBA00009810"/>
    </source>
</evidence>
<evidence type="ECO:0000259" key="7">
    <source>
        <dbReference type="Pfam" id="PF00593"/>
    </source>
</evidence>
<protein>
    <submittedName>
        <fullName evidence="9">TonB-dependent receptor</fullName>
    </submittedName>
</protein>
<dbReference type="InterPro" id="IPR037066">
    <property type="entry name" value="Plug_dom_sf"/>
</dbReference>
<dbReference type="PANTHER" id="PTHR40980:SF3">
    <property type="entry name" value="TONB-DEPENDENT RECEPTOR-LIKE BETA-BARREL DOMAIN-CONTAINING PROTEIN"/>
    <property type="match status" value="1"/>
</dbReference>
<dbReference type="Gene3D" id="2.40.170.20">
    <property type="entry name" value="TonB-dependent receptor, beta-barrel domain"/>
    <property type="match status" value="2"/>
</dbReference>
<keyword evidence="9" id="KW-0675">Receptor</keyword>
<dbReference type="Pfam" id="PF07715">
    <property type="entry name" value="Plug"/>
    <property type="match status" value="1"/>
</dbReference>
<keyword evidence="5" id="KW-0798">TonB box</keyword>
<keyword evidence="10" id="KW-1185">Reference proteome</keyword>
<dbReference type="GO" id="GO:0009279">
    <property type="term" value="C:cell outer membrane"/>
    <property type="evidence" value="ECO:0007669"/>
    <property type="project" value="UniProtKB-SubCell"/>
</dbReference>
<keyword evidence="3 5" id="KW-0472">Membrane</keyword>
<comment type="similarity">
    <text evidence="2 5">Belongs to the TonB-dependent receptor family.</text>
</comment>
<dbReference type="Gene3D" id="2.170.130.10">
    <property type="entry name" value="TonB-dependent receptor, plug domain"/>
    <property type="match status" value="1"/>
</dbReference>
<feature type="domain" description="TonB-dependent receptor-like beta-barrel" evidence="7">
    <location>
        <begin position="404"/>
        <end position="841"/>
    </location>
</feature>
<keyword evidence="6" id="KW-0732">Signal</keyword>
<evidence type="ECO:0000313" key="9">
    <source>
        <dbReference type="EMBL" id="MBT0961756.1"/>
    </source>
</evidence>
<dbReference type="InterPro" id="IPR010104">
    <property type="entry name" value="TonB_rcpt_bac"/>
</dbReference>
<comment type="caution">
    <text evidence="9">The sequence shown here is derived from an EMBL/GenBank/DDBJ whole genome shotgun (WGS) entry which is preliminary data.</text>
</comment>
<dbReference type="Proteomes" id="UP000694660">
    <property type="component" value="Unassembled WGS sequence"/>
</dbReference>
<evidence type="ECO:0000256" key="3">
    <source>
        <dbReference type="ARBA" id="ARBA00023136"/>
    </source>
</evidence>
<dbReference type="NCBIfam" id="TIGR01782">
    <property type="entry name" value="TonB-Xanth-Caul"/>
    <property type="match status" value="1"/>
</dbReference>
<evidence type="ECO:0000259" key="8">
    <source>
        <dbReference type="Pfam" id="PF07715"/>
    </source>
</evidence>
<dbReference type="InterPro" id="IPR036942">
    <property type="entry name" value="Beta-barrel_TonB_sf"/>
</dbReference>
<feature type="domain" description="TonB-dependent receptor plug" evidence="8">
    <location>
        <begin position="57"/>
        <end position="163"/>
    </location>
</feature>
<feature type="chain" id="PRO_5036747245" evidence="6">
    <location>
        <begin position="26"/>
        <end position="874"/>
    </location>
</feature>
<dbReference type="EMBL" id="JAEKFT010000011">
    <property type="protein sequence ID" value="MBT0961756.1"/>
    <property type="molecule type" value="Genomic_DNA"/>
</dbReference>
<dbReference type="InterPro" id="IPR000531">
    <property type="entry name" value="Beta-barrel_TonB"/>
</dbReference>
<name>A0A944DAZ0_DENI1</name>
<feature type="signal peptide" evidence="6">
    <location>
        <begin position="1"/>
        <end position="25"/>
    </location>
</feature>
<organism evidence="9 10">
    <name type="scientific">Denitromonas iodatirespirans</name>
    <dbReference type="NCBI Taxonomy" id="2795389"/>
    <lineage>
        <taxon>Bacteria</taxon>
        <taxon>Pseudomonadati</taxon>
        <taxon>Pseudomonadota</taxon>
        <taxon>Betaproteobacteria</taxon>
        <taxon>Rhodocyclales</taxon>
        <taxon>Zoogloeaceae</taxon>
        <taxon>Denitromonas</taxon>
    </lineage>
</organism>